<evidence type="ECO:0000313" key="9">
    <source>
        <dbReference type="EMBL" id="QBB71138.1"/>
    </source>
</evidence>
<dbReference type="Gene3D" id="1.10.8.640">
    <property type="entry name" value="Cytochrome C biogenesis protein"/>
    <property type="match status" value="1"/>
</dbReference>
<evidence type="ECO:0000259" key="8">
    <source>
        <dbReference type="Pfam" id="PF03918"/>
    </source>
</evidence>
<keyword evidence="4 7" id="KW-0732">Signal</keyword>
<keyword evidence="5" id="KW-0201">Cytochrome c-type biogenesis</keyword>
<evidence type="ECO:0000256" key="4">
    <source>
        <dbReference type="ARBA" id="ARBA00022729"/>
    </source>
</evidence>
<keyword evidence="2 7" id="KW-0349">Heme</keyword>
<dbReference type="CDD" id="cd16378">
    <property type="entry name" value="CcmH_N"/>
    <property type="match status" value="1"/>
</dbReference>
<feature type="chain" id="PRO_5018814247" description="Cytochrome c-type biogenesis protein" evidence="7">
    <location>
        <begin position="22"/>
        <end position="145"/>
    </location>
</feature>
<reference evidence="9 10" key="1">
    <citation type="submission" date="2019-01" db="EMBL/GenBank/DDBJ databases">
        <title>Pseudolysobacter antarctica gen. nov., sp. nov., isolated from Fildes Peninsula, Antarctica.</title>
        <authorList>
            <person name="Wei Z."/>
            <person name="Peng F."/>
        </authorList>
    </citation>
    <scope>NUCLEOTIDE SEQUENCE [LARGE SCALE GENOMIC DNA]</scope>
    <source>
        <strain evidence="9 10">AQ6-296</strain>
    </source>
</reference>
<keyword evidence="7" id="KW-0812">Transmembrane</keyword>
<dbReference type="InterPro" id="IPR005616">
    <property type="entry name" value="CcmH/CycL/Ccl2/NrfF_N"/>
</dbReference>
<evidence type="ECO:0000256" key="6">
    <source>
        <dbReference type="ARBA" id="ARBA00023004"/>
    </source>
</evidence>
<dbReference type="FunFam" id="1.10.8.640:FF:000001">
    <property type="entry name" value="Cytochrome c-type biogenesis protein"/>
    <property type="match status" value="1"/>
</dbReference>
<feature type="domain" description="CcmH/CycL/Ccl2/NrfF N-terminal" evidence="8">
    <location>
        <begin position="9"/>
        <end position="142"/>
    </location>
</feature>
<dbReference type="Proteomes" id="UP000291562">
    <property type="component" value="Chromosome"/>
</dbReference>
<evidence type="ECO:0000256" key="5">
    <source>
        <dbReference type="ARBA" id="ARBA00022748"/>
    </source>
</evidence>
<feature type="transmembrane region" description="Helical" evidence="7">
    <location>
        <begin position="104"/>
        <end position="125"/>
    </location>
</feature>
<comment type="function">
    <text evidence="7">Possible subunit of a heme lyase.</text>
</comment>
<keyword evidence="7" id="KW-0472">Membrane</keyword>
<sequence length="145" mass="16164">MKPYLTLLLLALVLCCSSAQAIDPLPFKDRAEELRFQLLTKQLRCPLCQNESLADSQAGVAKDLRQKVFAMMQAGQSDEQIKTFLTDRYSNFVLYDPPLKGGTLLLWFGPLAALITGGFALLLIVRRRARQAVVVSTTTASEEDW</sequence>
<gene>
    <name evidence="9" type="ORF">ELE36_12675</name>
</gene>
<dbReference type="PANTHER" id="PTHR47870:SF1">
    <property type="entry name" value="CYTOCHROME C-TYPE BIOGENESIS PROTEIN CCMH"/>
    <property type="match status" value="1"/>
</dbReference>
<feature type="signal peptide" evidence="7">
    <location>
        <begin position="1"/>
        <end position="21"/>
    </location>
</feature>
<dbReference type="GO" id="GO:0017004">
    <property type="term" value="P:cytochrome complex assembly"/>
    <property type="evidence" value="ECO:0007669"/>
    <property type="project" value="UniProtKB-KW"/>
</dbReference>
<accession>A0A411HKW8</accession>
<dbReference type="PANTHER" id="PTHR47870">
    <property type="entry name" value="CYTOCHROME C-TYPE BIOGENESIS PROTEIN CCMH"/>
    <property type="match status" value="1"/>
</dbReference>
<dbReference type="GO" id="GO:0046872">
    <property type="term" value="F:metal ion binding"/>
    <property type="evidence" value="ECO:0007669"/>
    <property type="project" value="UniProtKB-KW"/>
</dbReference>
<evidence type="ECO:0000256" key="3">
    <source>
        <dbReference type="ARBA" id="ARBA00022723"/>
    </source>
</evidence>
<dbReference type="KEGG" id="xbc:ELE36_12675"/>
<dbReference type="EMBL" id="CP035704">
    <property type="protein sequence ID" value="QBB71138.1"/>
    <property type="molecule type" value="Genomic_DNA"/>
</dbReference>
<dbReference type="InterPro" id="IPR051263">
    <property type="entry name" value="C-type_cytochrome_biogenesis"/>
</dbReference>
<keyword evidence="6 7" id="KW-0408">Iron</keyword>
<dbReference type="Pfam" id="PF03918">
    <property type="entry name" value="CcmH"/>
    <property type="match status" value="1"/>
</dbReference>
<keyword evidence="3 7" id="KW-0479">Metal-binding</keyword>
<dbReference type="GO" id="GO:0005886">
    <property type="term" value="C:plasma membrane"/>
    <property type="evidence" value="ECO:0007669"/>
    <property type="project" value="TreeGrafter"/>
</dbReference>
<name>A0A411HKW8_9GAMM</name>
<dbReference type="AlphaFoldDB" id="A0A411HKW8"/>
<dbReference type="OrthoDB" id="9804975at2"/>
<evidence type="ECO:0000256" key="7">
    <source>
        <dbReference type="RuleBase" id="RU364112"/>
    </source>
</evidence>
<dbReference type="RefSeq" id="WP_129833850.1">
    <property type="nucleotide sequence ID" value="NZ_CP035704.1"/>
</dbReference>
<comment type="similarity">
    <text evidence="1 7">Belongs to the CcmH/CycL/Ccl2/NrfF family.</text>
</comment>
<evidence type="ECO:0000313" key="10">
    <source>
        <dbReference type="Proteomes" id="UP000291562"/>
    </source>
</evidence>
<evidence type="ECO:0000256" key="1">
    <source>
        <dbReference type="ARBA" id="ARBA00010342"/>
    </source>
</evidence>
<dbReference type="InterPro" id="IPR038297">
    <property type="entry name" value="CcmH/CycL/NrfF/Ccl2_sf"/>
</dbReference>
<protein>
    <recommendedName>
        <fullName evidence="7">Cytochrome c-type biogenesis protein</fullName>
    </recommendedName>
</protein>
<evidence type="ECO:0000256" key="2">
    <source>
        <dbReference type="ARBA" id="ARBA00022617"/>
    </source>
</evidence>
<organism evidence="9 10">
    <name type="scientific">Pseudolysobacter antarcticus</name>
    <dbReference type="NCBI Taxonomy" id="2511995"/>
    <lineage>
        <taxon>Bacteria</taxon>
        <taxon>Pseudomonadati</taxon>
        <taxon>Pseudomonadota</taxon>
        <taxon>Gammaproteobacteria</taxon>
        <taxon>Lysobacterales</taxon>
        <taxon>Rhodanobacteraceae</taxon>
        <taxon>Pseudolysobacter</taxon>
    </lineage>
</organism>
<proteinExistence type="inferred from homology"/>
<keyword evidence="10" id="KW-1185">Reference proteome</keyword>
<keyword evidence="7" id="KW-1133">Transmembrane helix</keyword>